<dbReference type="Gene3D" id="3.30.40.10">
    <property type="entry name" value="Zinc/RING finger domain, C3HC4 (zinc finger)"/>
    <property type="match status" value="1"/>
</dbReference>
<dbReference type="SUPFAM" id="SSF57850">
    <property type="entry name" value="RING/U-box"/>
    <property type="match status" value="2"/>
</dbReference>
<evidence type="ECO:0000256" key="7">
    <source>
        <dbReference type="ARBA" id="ARBA00022771"/>
    </source>
</evidence>
<organism evidence="13 14">
    <name type="scientific">Amorphotheca resinae ATCC 22711</name>
    <dbReference type="NCBI Taxonomy" id="857342"/>
    <lineage>
        <taxon>Eukaryota</taxon>
        <taxon>Fungi</taxon>
        <taxon>Dikarya</taxon>
        <taxon>Ascomycota</taxon>
        <taxon>Pezizomycotina</taxon>
        <taxon>Leotiomycetes</taxon>
        <taxon>Helotiales</taxon>
        <taxon>Amorphothecaceae</taxon>
        <taxon>Amorphotheca</taxon>
    </lineage>
</organism>
<keyword evidence="7 10" id="KW-0863">Zinc-finger</keyword>
<dbReference type="RefSeq" id="XP_024722073.1">
    <property type="nucleotide sequence ID" value="XM_024865401.1"/>
</dbReference>
<dbReference type="Gene3D" id="1.20.120.1750">
    <property type="match status" value="1"/>
</dbReference>
<dbReference type="EMBL" id="KZ679009">
    <property type="protein sequence ID" value="PSS21918.1"/>
    <property type="molecule type" value="Genomic_DNA"/>
</dbReference>
<dbReference type="InterPro" id="IPR031127">
    <property type="entry name" value="E3_UB_ligase_RBR"/>
</dbReference>
<comment type="catalytic activity">
    <reaction evidence="1">
        <text>[E2 ubiquitin-conjugating enzyme]-S-ubiquitinyl-L-cysteine + [acceptor protein]-L-lysine = [E2 ubiquitin-conjugating enzyme]-L-cysteine + [acceptor protein]-N(6)-ubiquitinyl-L-lysine.</text>
        <dbReference type="EC" id="2.3.2.31"/>
    </reaction>
</comment>
<dbReference type="STRING" id="857342.A0A2T3B5A2"/>
<dbReference type="PROSITE" id="PS50089">
    <property type="entry name" value="ZF_RING_2"/>
    <property type="match status" value="1"/>
</dbReference>
<dbReference type="EC" id="2.3.2.31" evidence="3"/>
<gene>
    <name evidence="13" type="ORF">M430DRAFT_26458</name>
</gene>
<dbReference type="GO" id="GO:0016567">
    <property type="term" value="P:protein ubiquitination"/>
    <property type="evidence" value="ECO:0007669"/>
    <property type="project" value="InterPro"/>
</dbReference>
<dbReference type="InterPro" id="IPR002867">
    <property type="entry name" value="IBR_dom"/>
</dbReference>
<evidence type="ECO:0000259" key="11">
    <source>
        <dbReference type="PROSITE" id="PS50089"/>
    </source>
</evidence>
<evidence type="ECO:0000256" key="10">
    <source>
        <dbReference type="PROSITE-ProRule" id="PRU00175"/>
    </source>
</evidence>
<keyword evidence="6" id="KW-0677">Repeat</keyword>
<evidence type="ECO:0000256" key="5">
    <source>
        <dbReference type="ARBA" id="ARBA00022723"/>
    </source>
</evidence>
<keyword evidence="5" id="KW-0479">Metal-binding</keyword>
<protein>
    <recommendedName>
        <fullName evidence="3">RBR-type E3 ubiquitin transferase</fullName>
        <ecNumber evidence="3">2.3.2.31</ecNumber>
    </recommendedName>
</protein>
<evidence type="ECO:0000256" key="2">
    <source>
        <dbReference type="ARBA" id="ARBA00004906"/>
    </source>
</evidence>
<proteinExistence type="predicted"/>
<keyword evidence="9" id="KW-0862">Zinc</keyword>
<evidence type="ECO:0000256" key="4">
    <source>
        <dbReference type="ARBA" id="ARBA00022679"/>
    </source>
</evidence>
<evidence type="ECO:0000259" key="12">
    <source>
        <dbReference type="PROSITE" id="PS51873"/>
    </source>
</evidence>
<name>A0A2T3B5A2_AMORE</name>
<comment type="pathway">
    <text evidence="2">Protein modification; protein ubiquitination.</text>
</comment>
<evidence type="ECO:0000313" key="14">
    <source>
        <dbReference type="Proteomes" id="UP000241818"/>
    </source>
</evidence>
<dbReference type="OrthoDB" id="1431934at2759"/>
<dbReference type="PROSITE" id="PS51873">
    <property type="entry name" value="TRIAD"/>
    <property type="match status" value="1"/>
</dbReference>
<dbReference type="GO" id="GO:0061630">
    <property type="term" value="F:ubiquitin protein ligase activity"/>
    <property type="evidence" value="ECO:0007669"/>
    <property type="project" value="UniProtKB-EC"/>
</dbReference>
<dbReference type="InterPro" id="IPR013083">
    <property type="entry name" value="Znf_RING/FYVE/PHD"/>
</dbReference>
<dbReference type="InParanoid" id="A0A2T3B5A2"/>
<evidence type="ECO:0000256" key="3">
    <source>
        <dbReference type="ARBA" id="ARBA00012251"/>
    </source>
</evidence>
<dbReference type="InterPro" id="IPR001841">
    <property type="entry name" value="Znf_RING"/>
</dbReference>
<keyword evidence="4" id="KW-0808">Transferase</keyword>
<dbReference type="GeneID" id="36573482"/>
<sequence length="219" mass="25221">MGVEEPQLECTVCMETMPTSSFPKDKMTPSCLHASSICNPCLATCVEMQIQTVQLETLSCPECKALLPAETVKRFMSTERFERYLNYMDTLPIRLDHNFSACAYADCGFLQIREPVPPRTRRTRELLCKKCNRITCFICNVPLVTPHNCKERERARLRKLNADIEKLPLDERTEYVIQKTTSPCPACKTLIEKNGGCYHMKCSRCGYKFFWEMTSEMEA</sequence>
<evidence type="ECO:0000256" key="6">
    <source>
        <dbReference type="ARBA" id="ARBA00022737"/>
    </source>
</evidence>
<evidence type="ECO:0000256" key="9">
    <source>
        <dbReference type="ARBA" id="ARBA00022833"/>
    </source>
</evidence>
<feature type="domain" description="RING-type" evidence="11">
    <location>
        <begin position="10"/>
        <end position="64"/>
    </location>
</feature>
<reference evidence="13 14" key="1">
    <citation type="journal article" date="2018" name="New Phytol.">
        <title>Comparative genomics and transcriptomics depict ericoid mycorrhizal fungi as versatile saprotrophs and plant mutualists.</title>
        <authorList>
            <person name="Martino E."/>
            <person name="Morin E."/>
            <person name="Grelet G.A."/>
            <person name="Kuo A."/>
            <person name="Kohler A."/>
            <person name="Daghino S."/>
            <person name="Barry K.W."/>
            <person name="Cichocki N."/>
            <person name="Clum A."/>
            <person name="Dockter R.B."/>
            <person name="Hainaut M."/>
            <person name="Kuo R.C."/>
            <person name="LaButti K."/>
            <person name="Lindahl B.D."/>
            <person name="Lindquist E.A."/>
            <person name="Lipzen A."/>
            <person name="Khouja H.R."/>
            <person name="Magnuson J."/>
            <person name="Murat C."/>
            <person name="Ohm R.A."/>
            <person name="Singer S.W."/>
            <person name="Spatafora J.W."/>
            <person name="Wang M."/>
            <person name="Veneault-Fourrey C."/>
            <person name="Henrissat B."/>
            <person name="Grigoriev I.V."/>
            <person name="Martin F.M."/>
            <person name="Perotto S."/>
        </authorList>
    </citation>
    <scope>NUCLEOTIDE SEQUENCE [LARGE SCALE GENOMIC DNA]</scope>
    <source>
        <strain evidence="13 14">ATCC 22711</strain>
    </source>
</reference>
<dbReference type="InterPro" id="IPR044066">
    <property type="entry name" value="TRIAD_supradom"/>
</dbReference>
<evidence type="ECO:0000313" key="13">
    <source>
        <dbReference type="EMBL" id="PSS21918.1"/>
    </source>
</evidence>
<dbReference type="Proteomes" id="UP000241818">
    <property type="component" value="Unassembled WGS sequence"/>
</dbReference>
<dbReference type="Pfam" id="PF01485">
    <property type="entry name" value="IBR"/>
    <property type="match status" value="1"/>
</dbReference>
<dbReference type="AlphaFoldDB" id="A0A2T3B5A2"/>
<keyword evidence="8" id="KW-0833">Ubl conjugation pathway</keyword>
<feature type="domain" description="RING-type" evidence="12">
    <location>
        <begin position="6"/>
        <end position="219"/>
    </location>
</feature>
<dbReference type="PANTHER" id="PTHR11685">
    <property type="entry name" value="RBR FAMILY RING FINGER AND IBR DOMAIN-CONTAINING"/>
    <property type="match status" value="1"/>
</dbReference>
<evidence type="ECO:0000256" key="1">
    <source>
        <dbReference type="ARBA" id="ARBA00001798"/>
    </source>
</evidence>
<keyword evidence="14" id="KW-1185">Reference proteome</keyword>
<dbReference type="Pfam" id="PF22605">
    <property type="entry name" value="IBR_2"/>
    <property type="match status" value="1"/>
</dbReference>
<dbReference type="GO" id="GO:0008270">
    <property type="term" value="F:zinc ion binding"/>
    <property type="evidence" value="ECO:0007669"/>
    <property type="project" value="UniProtKB-KW"/>
</dbReference>
<evidence type="ECO:0000256" key="8">
    <source>
        <dbReference type="ARBA" id="ARBA00022786"/>
    </source>
</evidence>
<accession>A0A2T3B5A2</accession>
<dbReference type="InterPro" id="IPR054694">
    <property type="entry name" value="Parkin-like_IBR"/>
</dbReference>